<dbReference type="InterPro" id="IPR003903">
    <property type="entry name" value="UIM_dom"/>
</dbReference>
<feature type="region of interest" description="Disordered" evidence="6">
    <location>
        <begin position="353"/>
        <end position="454"/>
    </location>
</feature>
<proteinExistence type="inferred from homology"/>
<feature type="compositionally biased region" description="Low complexity" evidence="6">
    <location>
        <begin position="597"/>
        <end position="633"/>
    </location>
</feature>
<dbReference type="GO" id="GO:0030276">
    <property type="term" value="F:clathrin binding"/>
    <property type="evidence" value="ECO:0007669"/>
    <property type="project" value="TreeGrafter"/>
</dbReference>
<gene>
    <name evidence="8" type="ORF">INT43_008718</name>
</gene>
<sequence length="633" mass="69925">MTDTPLSGKGVLRSVKNYAKGYSDIQIKVREATSNDTWGPSGALMNEIAQATHNPQDFLEIMDMIDKRLNDKGKNWRHVFKALTVLDYCLHVGSENVVLYAKENAYVVKTLREFQHIDDTGRDVGGNVRQKAKEISSLLMDDARLAEERSSRNQMRDRMAGVDNIMAEYQLPRGDRRGSFDRPGYQKPERNDEDSDLKRALDESRRLAEEKSRGGRGDEDDLQKAIRLSEQEARDKERRDRERLERENEDALFGKGGTDSQQSSFNPFPQQSTVNLYQQQQQQVPWQATGATNMTFSNPISGNPVYSQFTGVPNNPYQQQTVANPYQQQSQQYTGMLQQPMVTGMQFQTPQMTGMQYQQAQPTGMQFPASSSMSNIQAGQNNPFGQTNGSNSQQSAFGSSPSMQTSSFGQSLQPQQTGIQASPSPQPSPASTSQVNYPTTNSSKSTPAASRPNDSKFSKLNALLASGGDGIDSFGNTGNLRIPVGTGFANSMQVKYNSDNNGGENARMGESTGDANIGSSSNVPKNFDASLLDSPAQSFGNQSSRNPFGQPTASFSSPTSNQGDNKKSLFEMMQEQKLQQQIPSQPTGMNFQTPQMTGFQQNQMTGFQQQPQMTGFQQSPYNNGQQQQSGPFF</sequence>
<dbReference type="GO" id="GO:0030125">
    <property type="term" value="C:clathrin vesicle coat"/>
    <property type="evidence" value="ECO:0007669"/>
    <property type="project" value="TreeGrafter"/>
</dbReference>
<dbReference type="GO" id="GO:0005768">
    <property type="term" value="C:endosome"/>
    <property type="evidence" value="ECO:0007669"/>
    <property type="project" value="TreeGrafter"/>
</dbReference>
<protein>
    <recommendedName>
        <fullName evidence="7">ENTH domain-containing protein</fullName>
    </recommendedName>
</protein>
<evidence type="ECO:0000256" key="4">
    <source>
        <dbReference type="ARBA" id="ARBA00022553"/>
    </source>
</evidence>
<dbReference type="PROSITE" id="PS50942">
    <property type="entry name" value="ENTH"/>
    <property type="match status" value="1"/>
</dbReference>
<evidence type="ECO:0000256" key="6">
    <source>
        <dbReference type="SAM" id="MobiDB-lite"/>
    </source>
</evidence>
<dbReference type="PANTHER" id="PTHR12276:SF110">
    <property type="entry name" value="EPSIN-1-RELATED"/>
    <property type="match status" value="1"/>
</dbReference>
<feature type="region of interest" description="Disordered" evidence="6">
    <location>
        <begin position="168"/>
        <end position="269"/>
    </location>
</feature>
<keyword evidence="5" id="KW-0446">Lipid-binding</keyword>
<dbReference type="SMART" id="SM00273">
    <property type="entry name" value="ENTH"/>
    <property type="match status" value="1"/>
</dbReference>
<dbReference type="GO" id="GO:0005886">
    <property type="term" value="C:plasma membrane"/>
    <property type="evidence" value="ECO:0007669"/>
    <property type="project" value="TreeGrafter"/>
</dbReference>
<feature type="compositionally biased region" description="Polar residues" evidence="6">
    <location>
        <begin position="432"/>
        <end position="448"/>
    </location>
</feature>
<keyword evidence="3" id="KW-0963">Cytoplasm</keyword>
<dbReference type="SMART" id="SM00726">
    <property type="entry name" value="UIM"/>
    <property type="match status" value="2"/>
</dbReference>
<feature type="domain" description="ENTH" evidence="7">
    <location>
        <begin position="17"/>
        <end position="149"/>
    </location>
</feature>
<dbReference type="Pfam" id="PF01417">
    <property type="entry name" value="ENTH"/>
    <property type="match status" value="1"/>
</dbReference>
<comment type="similarity">
    <text evidence="2">Belongs to the epsin family.</text>
</comment>
<dbReference type="InterPro" id="IPR008942">
    <property type="entry name" value="ENTH_VHS"/>
</dbReference>
<dbReference type="FunFam" id="1.25.40.90:FF:000006">
    <property type="entry name" value="Clathrin interactor 1"/>
    <property type="match status" value="1"/>
</dbReference>
<dbReference type="OrthoDB" id="4033880at2759"/>
<dbReference type="SUPFAM" id="SSF48464">
    <property type="entry name" value="ENTH/VHS domain"/>
    <property type="match status" value="1"/>
</dbReference>
<comment type="caution">
    <text evidence="8">The sequence shown here is derived from an EMBL/GenBank/DDBJ whole genome shotgun (WGS) entry which is preliminary data.</text>
</comment>
<evidence type="ECO:0000256" key="3">
    <source>
        <dbReference type="ARBA" id="ARBA00022490"/>
    </source>
</evidence>
<dbReference type="PROSITE" id="PS50330">
    <property type="entry name" value="UIM"/>
    <property type="match status" value="1"/>
</dbReference>
<feature type="compositionally biased region" description="Basic and acidic residues" evidence="6">
    <location>
        <begin position="196"/>
        <end position="246"/>
    </location>
</feature>
<feature type="region of interest" description="Disordered" evidence="6">
    <location>
        <begin position="496"/>
        <end position="633"/>
    </location>
</feature>
<dbReference type="Gene3D" id="1.25.40.90">
    <property type="match status" value="1"/>
</dbReference>
<evidence type="ECO:0000256" key="5">
    <source>
        <dbReference type="ARBA" id="ARBA00023121"/>
    </source>
</evidence>
<keyword evidence="9" id="KW-1185">Reference proteome</keyword>
<dbReference type="InterPro" id="IPR013809">
    <property type="entry name" value="ENTH"/>
</dbReference>
<dbReference type="GO" id="GO:0005543">
    <property type="term" value="F:phospholipid binding"/>
    <property type="evidence" value="ECO:0007669"/>
    <property type="project" value="TreeGrafter"/>
</dbReference>
<feature type="compositionally biased region" description="Polar residues" evidence="6">
    <location>
        <begin position="353"/>
        <end position="419"/>
    </location>
</feature>
<comment type="subcellular location">
    <subcellularLocation>
        <location evidence="1">Cytoplasm</location>
    </subcellularLocation>
</comment>
<dbReference type="CDD" id="cd16991">
    <property type="entry name" value="ENTH_Ent1_Ent2"/>
    <property type="match status" value="1"/>
</dbReference>
<organism evidence="8 9">
    <name type="scientific">Mortierella isabellina</name>
    <name type="common">Filamentous fungus</name>
    <name type="synonym">Umbelopsis isabellina</name>
    <dbReference type="NCBI Taxonomy" id="91625"/>
    <lineage>
        <taxon>Eukaryota</taxon>
        <taxon>Fungi</taxon>
        <taxon>Fungi incertae sedis</taxon>
        <taxon>Mucoromycota</taxon>
        <taxon>Mucoromycotina</taxon>
        <taxon>Umbelopsidomycetes</taxon>
        <taxon>Umbelopsidales</taxon>
        <taxon>Umbelopsidaceae</taxon>
        <taxon>Umbelopsis</taxon>
    </lineage>
</organism>
<reference evidence="8" key="1">
    <citation type="submission" date="2020-12" db="EMBL/GenBank/DDBJ databases">
        <title>Metabolic potential, ecology and presence of endohyphal bacteria is reflected in genomic diversity of Mucoromycotina.</title>
        <authorList>
            <person name="Muszewska A."/>
            <person name="Okrasinska A."/>
            <person name="Steczkiewicz K."/>
            <person name="Drgas O."/>
            <person name="Orlowska M."/>
            <person name="Perlinska-Lenart U."/>
            <person name="Aleksandrzak-Piekarczyk T."/>
            <person name="Szatraj K."/>
            <person name="Zielenkiewicz U."/>
            <person name="Pilsyk S."/>
            <person name="Malc E."/>
            <person name="Mieczkowski P."/>
            <person name="Kruszewska J.S."/>
            <person name="Biernat P."/>
            <person name="Pawlowska J."/>
        </authorList>
    </citation>
    <scope>NUCLEOTIDE SEQUENCE</scope>
    <source>
        <strain evidence="8">WA0000067209</strain>
    </source>
</reference>
<evidence type="ECO:0000256" key="2">
    <source>
        <dbReference type="ARBA" id="ARBA00010130"/>
    </source>
</evidence>
<dbReference type="EMBL" id="JAEPQZ010000005">
    <property type="protein sequence ID" value="KAG2181136.1"/>
    <property type="molecule type" value="Genomic_DNA"/>
</dbReference>
<name>A0A8H7PW32_MORIS</name>
<feature type="compositionally biased region" description="Polar residues" evidence="6">
    <location>
        <begin position="535"/>
        <end position="563"/>
    </location>
</feature>
<dbReference type="GO" id="GO:0006897">
    <property type="term" value="P:endocytosis"/>
    <property type="evidence" value="ECO:0007669"/>
    <property type="project" value="TreeGrafter"/>
</dbReference>
<feature type="compositionally biased region" description="Polar residues" evidence="6">
    <location>
        <begin position="513"/>
        <end position="524"/>
    </location>
</feature>
<dbReference type="PANTHER" id="PTHR12276">
    <property type="entry name" value="EPSIN/ENT-RELATED"/>
    <property type="match status" value="1"/>
</dbReference>
<keyword evidence="4" id="KW-0597">Phosphoprotein</keyword>
<dbReference type="Proteomes" id="UP000654370">
    <property type="component" value="Unassembled WGS sequence"/>
</dbReference>
<feature type="compositionally biased region" description="Low complexity" evidence="6">
    <location>
        <begin position="260"/>
        <end position="269"/>
    </location>
</feature>
<evidence type="ECO:0000256" key="1">
    <source>
        <dbReference type="ARBA" id="ARBA00004496"/>
    </source>
</evidence>
<dbReference type="AlphaFoldDB" id="A0A8H7PW32"/>
<accession>A0A8H7PW32</accession>
<evidence type="ECO:0000313" key="9">
    <source>
        <dbReference type="Proteomes" id="UP000654370"/>
    </source>
</evidence>
<evidence type="ECO:0000313" key="8">
    <source>
        <dbReference type="EMBL" id="KAG2181136.1"/>
    </source>
</evidence>
<evidence type="ECO:0000259" key="7">
    <source>
        <dbReference type="PROSITE" id="PS50942"/>
    </source>
</evidence>
<feature type="compositionally biased region" description="Polar residues" evidence="6">
    <location>
        <begin position="576"/>
        <end position="596"/>
    </location>
</feature>